<keyword evidence="1 2" id="KW-0732">Signal</keyword>
<evidence type="ECO:0000313" key="5">
    <source>
        <dbReference type="Proteomes" id="UP000509568"/>
    </source>
</evidence>
<dbReference type="Pfam" id="PF12849">
    <property type="entry name" value="PBP_like_2"/>
    <property type="match status" value="1"/>
</dbReference>
<feature type="domain" description="PBP" evidence="3">
    <location>
        <begin position="38"/>
        <end position="303"/>
    </location>
</feature>
<keyword evidence="5" id="KW-1185">Reference proteome</keyword>
<feature type="chain" id="PRO_5028874184" evidence="2">
    <location>
        <begin position="23"/>
        <end position="336"/>
    </location>
</feature>
<protein>
    <submittedName>
        <fullName evidence="4">Substrate-binding domain-containing protein</fullName>
    </submittedName>
</protein>
<dbReference type="EMBL" id="CP056030">
    <property type="protein sequence ID" value="QKZ05029.1"/>
    <property type="molecule type" value="Genomic_DNA"/>
</dbReference>
<feature type="signal peptide" evidence="2">
    <location>
        <begin position="1"/>
        <end position="22"/>
    </location>
</feature>
<dbReference type="PANTHER" id="PTHR30570:SF6">
    <property type="entry name" value="PHOSPHATE-BINDING PROTEIN PSTS"/>
    <property type="match status" value="1"/>
</dbReference>
<dbReference type="Gene3D" id="3.40.190.10">
    <property type="entry name" value="Periplasmic binding protein-like II"/>
    <property type="match status" value="2"/>
</dbReference>
<dbReference type="RefSeq" id="WP_176571012.1">
    <property type="nucleotide sequence ID" value="NZ_CP056030.1"/>
</dbReference>
<organism evidence="4 5">
    <name type="scientific">Pseudomonas eucalypticola</name>
    <dbReference type="NCBI Taxonomy" id="2599595"/>
    <lineage>
        <taxon>Bacteria</taxon>
        <taxon>Pseudomonadati</taxon>
        <taxon>Pseudomonadota</taxon>
        <taxon>Gammaproteobacteria</taxon>
        <taxon>Pseudomonadales</taxon>
        <taxon>Pseudomonadaceae</taxon>
        <taxon>Pseudomonas</taxon>
    </lineage>
</organism>
<evidence type="ECO:0000259" key="3">
    <source>
        <dbReference type="Pfam" id="PF12849"/>
    </source>
</evidence>
<evidence type="ECO:0000313" key="4">
    <source>
        <dbReference type="EMBL" id="QKZ05029.1"/>
    </source>
</evidence>
<dbReference type="InterPro" id="IPR024370">
    <property type="entry name" value="PBP_domain"/>
</dbReference>
<dbReference type="Proteomes" id="UP000509568">
    <property type="component" value="Chromosome"/>
</dbReference>
<dbReference type="PANTHER" id="PTHR30570">
    <property type="entry name" value="PERIPLASMIC PHOSPHATE BINDING COMPONENT OF PHOSPHATE ABC TRANSPORTER"/>
    <property type="match status" value="1"/>
</dbReference>
<name>A0A7D5H6A2_9PSED</name>
<evidence type="ECO:0000256" key="1">
    <source>
        <dbReference type="ARBA" id="ARBA00022729"/>
    </source>
</evidence>
<dbReference type="AlphaFoldDB" id="A0A7D5H6A2"/>
<gene>
    <name evidence="4" type="ORF">HWQ56_15030</name>
</gene>
<dbReference type="SUPFAM" id="SSF53850">
    <property type="entry name" value="Periplasmic binding protein-like II"/>
    <property type="match status" value="1"/>
</dbReference>
<evidence type="ECO:0000256" key="2">
    <source>
        <dbReference type="SAM" id="SignalP"/>
    </source>
</evidence>
<accession>A0A7D5H6A2</accession>
<dbReference type="InterPro" id="IPR050811">
    <property type="entry name" value="Phosphate_ABC_transporter"/>
</dbReference>
<reference evidence="4 5" key="1">
    <citation type="submission" date="2020-06" db="EMBL/GenBank/DDBJ databases">
        <title>Pseudomonas eucalypticola sp. nov., an endophyte of Eucalyptus dunnii leaves with biocontrol ability of eucalyptus leaf blight.</title>
        <authorList>
            <person name="Liu Y."/>
            <person name="Song Z."/>
            <person name="Zeng H."/>
            <person name="Lu M."/>
            <person name="Wang X."/>
            <person name="Lian X."/>
            <person name="Zhang Q."/>
        </authorList>
    </citation>
    <scope>NUCLEOTIDE SEQUENCE [LARGE SCALE GENOMIC DNA]</scope>
    <source>
        <strain evidence="4 5">NP-1</strain>
    </source>
</reference>
<proteinExistence type="predicted"/>
<dbReference type="KEGG" id="pez:HWQ56_15030"/>
<sequence length="336" mass="35662">MIPLLKSMAWLGLCLPMTWAQADSLTPPAHASYLTADGAIAIIGNDGMQPLIEQLNALFVRQHPAFRFAVTAQGSSVGLPALTAGATAIAPLSREPWLGDLHGFEQVFKRTPLDIRIGYSGYGPRPNGKTPPAVYVHPDNPLASLDLNQLAKVVTAGQPGGDINTWGQLGLKGDWAWRRIHVYGLRDEGGFATNQRMDRFGGKPFSPHYEPLDSVGAVLKAVATDSHGIGLVGWANSGTLAPGLRIVPLAAKPGEAARGPALEDVAAGAYPLSSYLHLFVNAAPGQRLEPFIKAYLAAALSDEGQALVRRQTAGAEGYVPLSAQDLAQERRKLDSL</sequence>